<comment type="caution">
    <text evidence="5">The sequence shown here is derived from an EMBL/GenBank/DDBJ whole genome shotgun (WGS) entry which is preliminary data.</text>
</comment>
<dbReference type="PANTHER" id="PTHR28554:SF1">
    <property type="entry name" value="LARGE RIBOSOMAL SUBUNIT PROTEIN ML45"/>
    <property type="match status" value="1"/>
</dbReference>
<accession>A0A8X8CEP4</accession>
<evidence type="ECO:0000256" key="2">
    <source>
        <dbReference type="ARBA" id="ARBA00022946"/>
    </source>
</evidence>
<evidence type="ECO:0000259" key="4">
    <source>
        <dbReference type="Pfam" id="PF04280"/>
    </source>
</evidence>
<reference evidence="5" key="1">
    <citation type="journal article" date="2020" name="bioRxiv">
        <title>Hybrid origin of Populus tomentosa Carr. identified through genome sequencing and phylogenomic analysis.</title>
        <authorList>
            <person name="An X."/>
            <person name="Gao K."/>
            <person name="Chen Z."/>
            <person name="Li J."/>
            <person name="Yang X."/>
            <person name="Yang X."/>
            <person name="Zhou J."/>
            <person name="Guo T."/>
            <person name="Zhao T."/>
            <person name="Huang S."/>
            <person name="Miao D."/>
            <person name="Khan W.U."/>
            <person name="Rao P."/>
            <person name="Ye M."/>
            <person name="Lei B."/>
            <person name="Liao W."/>
            <person name="Wang J."/>
            <person name="Ji L."/>
            <person name="Li Y."/>
            <person name="Guo B."/>
            <person name="Mustafa N.S."/>
            <person name="Li S."/>
            <person name="Yun Q."/>
            <person name="Keller S.R."/>
            <person name="Mao J."/>
            <person name="Zhang R."/>
            <person name="Strauss S.H."/>
        </authorList>
    </citation>
    <scope>NUCLEOTIDE SEQUENCE</scope>
    <source>
        <strain evidence="5">GM15</strain>
        <tissue evidence="5">Leaf</tissue>
    </source>
</reference>
<dbReference type="GO" id="GO:0005739">
    <property type="term" value="C:mitochondrion"/>
    <property type="evidence" value="ECO:0007669"/>
    <property type="project" value="UniProtKB-SubCell"/>
</dbReference>
<dbReference type="InterPro" id="IPR051975">
    <property type="entry name" value="mtLSU_mL45"/>
</dbReference>
<proteinExistence type="predicted"/>
<dbReference type="OrthoDB" id="19619at2759"/>
<name>A0A8X8CEP4_POPTO</name>
<dbReference type="Pfam" id="PF04280">
    <property type="entry name" value="Tim44"/>
    <property type="match status" value="1"/>
</dbReference>
<dbReference type="EMBL" id="JAAWWB010000025">
    <property type="protein sequence ID" value="KAG6751655.1"/>
    <property type="molecule type" value="Genomic_DNA"/>
</dbReference>
<keyword evidence="2" id="KW-0809">Transit peptide</keyword>
<gene>
    <name evidence="5" type="ORF">POTOM_043852</name>
</gene>
<dbReference type="AlphaFoldDB" id="A0A8X8CEP4"/>
<evidence type="ECO:0000313" key="6">
    <source>
        <dbReference type="Proteomes" id="UP000886885"/>
    </source>
</evidence>
<evidence type="ECO:0000256" key="3">
    <source>
        <dbReference type="ARBA" id="ARBA00023128"/>
    </source>
</evidence>
<evidence type="ECO:0000256" key="1">
    <source>
        <dbReference type="ARBA" id="ARBA00004173"/>
    </source>
</evidence>
<protein>
    <recommendedName>
        <fullName evidence="4">Tim44-like domain-containing protein</fullName>
    </recommendedName>
</protein>
<keyword evidence="3" id="KW-0496">Mitochondrion</keyword>
<dbReference type="PANTHER" id="PTHR28554">
    <property type="entry name" value="39S RIBOSOMAL PROTEIN L45, MITOCHONDRIAL"/>
    <property type="match status" value="1"/>
</dbReference>
<dbReference type="InterPro" id="IPR007379">
    <property type="entry name" value="Tim44-like_dom"/>
</dbReference>
<comment type="subcellular location">
    <subcellularLocation>
        <location evidence="1">Mitochondrion</location>
    </subcellularLocation>
</comment>
<evidence type="ECO:0000313" key="5">
    <source>
        <dbReference type="EMBL" id="KAG6751655.1"/>
    </source>
</evidence>
<dbReference type="Proteomes" id="UP000886885">
    <property type="component" value="Chromosome 13A"/>
</dbReference>
<feature type="domain" description="Tim44-like" evidence="4">
    <location>
        <begin position="187"/>
        <end position="253"/>
    </location>
</feature>
<sequence length="389" mass="44592">MALFRRLQAIRALNQTIGIRESSSYLLGSSRSYSSSSTDISNGIKLNSPRFSSCLYNGRNALPWTHRSTMTLRSTMAMELSIFLNDKRSATTKVNAPPQARQMGALKVSISSPGFIYEPYAPRDTISFWQSQLSSLCCLLILEWYSSEIISTSSQPSAPFFFFSCIRWFTKSGWRRTKNDLILELKNAYAIVKLRKTGYSKHKFYVEAIKLYKEINTLLANGDKTALRKAVTEKMYSELKNEIKQRQSAWNMSKLYWEMIGPAVLIRTLRARLAIYFNIEKDGTLHIGVDKSDLNKVFIQLTLEIKTKQLLQIRSNIDPCEAISCNSRTIDDRSSRHMILKEPELLEIKIRRSLSAKSGYLRNPFFTLELTGGFVDELKLKLPFCDERS</sequence>
<organism evidence="5 6">
    <name type="scientific">Populus tomentosa</name>
    <name type="common">Chinese white poplar</name>
    <dbReference type="NCBI Taxonomy" id="118781"/>
    <lineage>
        <taxon>Eukaryota</taxon>
        <taxon>Viridiplantae</taxon>
        <taxon>Streptophyta</taxon>
        <taxon>Embryophyta</taxon>
        <taxon>Tracheophyta</taxon>
        <taxon>Spermatophyta</taxon>
        <taxon>Magnoliopsida</taxon>
        <taxon>eudicotyledons</taxon>
        <taxon>Gunneridae</taxon>
        <taxon>Pentapetalae</taxon>
        <taxon>rosids</taxon>
        <taxon>fabids</taxon>
        <taxon>Malpighiales</taxon>
        <taxon>Salicaceae</taxon>
        <taxon>Saliceae</taxon>
        <taxon>Populus</taxon>
    </lineage>
</organism>
<keyword evidence="6" id="KW-1185">Reference proteome</keyword>